<sequence length="27" mass="3144">MFLKINAQADYSLLIYSIKIRPAFLVD</sequence>
<dbReference type="EMBL" id="GBRH01257132">
    <property type="protein sequence ID" value="JAD40763.1"/>
    <property type="molecule type" value="Transcribed_RNA"/>
</dbReference>
<evidence type="ECO:0000313" key="1">
    <source>
        <dbReference type="EMBL" id="JAD40763.1"/>
    </source>
</evidence>
<dbReference type="AlphaFoldDB" id="A0A0A8ZSV4"/>
<name>A0A0A8ZSV4_ARUDO</name>
<protein>
    <submittedName>
        <fullName evidence="1">Uncharacterized protein</fullName>
    </submittedName>
</protein>
<proteinExistence type="predicted"/>
<reference evidence="1" key="1">
    <citation type="submission" date="2014-09" db="EMBL/GenBank/DDBJ databases">
        <authorList>
            <person name="Magalhaes I.L.F."/>
            <person name="Oliveira U."/>
            <person name="Santos F.R."/>
            <person name="Vidigal T.H.D.A."/>
            <person name="Brescovit A.D."/>
            <person name="Santos A.J."/>
        </authorList>
    </citation>
    <scope>NUCLEOTIDE SEQUENCE</scope>
    <source>
        <tissue evidence="1">Shoot tissue taken approximately 20 cm above the soil surface</tissue>
    </source>
</reference>
<accession>A0A0A8ZSV4</accession>
<organism evidence="1">
    <name type="scientific">Arundo donax</name>
    <name type="common">Giant reed</name>
    <name type="synonym">Donax arundinaceus</name>
    <dbReference type="NCBI Taxonomy" id="35708"/>
    <lineage>
        <taxon>Eukaryota</taxon>
        <taxon>Viridiplantae</taxon>
        <taxon>Streptophyta</taxon>
        <taxon>Embryophyta</taxon>
        <taxon>Tracheophyta</taxon>
        <taxon>Spermatophyta</taxon>
        <taxon>Magnoliopsida</taxon>
        <taxon>Liliopsida</taxon>
        <taxon>Poales</taxon>
        <taxon>Poaceae</taxon>
        <taxon>PACMAD clade</taxon>
        <taxon>Arundinoideae</taxon>
        <taxon>Arundineae</taxon>
        <taxon>Arundo</taxon>
    </lineage>
</organism>
<reference evidence="1" key="2">
    <citation type="journal article" date="2015" name="Data Brief">
        <title>Shoot transcriptome of the giant reed, Arundo donax.</title>
        <authorList>
            <person name="Barrero R.A."/>
            <person name="Guerrero F.D."/>
            <person name="Moolhuijzen P."/>
            <person name="Goolsby J.A."/>
            <person name="Tidwell J."/>
            <person name="Bellgard S.E."/>
            <person name="Bellgard M.I."/>
        </authorList>
    </citation>
    <scope>NUCLEOTIDE SEQUENCE</scope>
    <source>
        <tissue evidence="1">Shoot tissue taken approximately 20 cm above the soil surface</tissue>
    </source>
</reference>